<organism evidence="1 2">
    <name type="scientific">Meloidogyne enterolobii</name>
    <name type="common">Root-knot nematode worm</name>
    <name type="synonym">Meloidogyne mayaguensis</name>
    <dbReference type="NCBI Taxonomy" id="390850"/>
    <lineage>
        <taxon>Eukaryota</taxon>
        <taxon>Metazoa</taxon>
        <taxon>Ecdysozoa</taxon>
        <taxon>Nematoda</taxon>
        <taxon>Chromadorea</taxon>
        <taxon>Rhabditida</taxon>
        <taxon>Tylenchina</taxon>
        <taxon>Tylenchomorpha</taxon>
        <taxon>Tylenchoidea</taxon>
        <taxon>Meloidogynidae</taxon>
        <taxon>Meloidogyninae</taxon>
        <taxon>Meloidogyne</taxon>
    </lineage>
</organism>
<gene>
    <name evidence="1" type="ORF">MENT_LOCUS31728</name>
</gene>
<proteinExistence type="predicted"/>
<evidence type="ECO:0000313" key="2">
    <source>
        <dbReference type="Proteomes" id="UP000580250"/>
    </source>
</evidence>
<name>A0A6V7VYH1_MELEN</name>
<sequence>MLKQSLLLKRWRNAWKICESLKEPNSWKEFANATMKDCNIELSVSYFSTFGGRRHGLGSRRAFNYWLRPTSP</sequence>
<comment type="caution">
    <text evidence="1">The sequence shown here is derived from an EMBL/GenBank/DDBJ whole genome shotgun (WGS) entry which is preliminary data.</text>
</comment>
<dbReference type="Proteomes" id="UP000580250">
    <property type="component" value="Unassembled WGS sequence"/>
</dbReference>
<protein>
    <submittedName>
        <fullName evidence="1">Uncharacterized protein</fullName>
    </submittedName>
</protein>
<accession>A0A6V7VYH1</accession>
<evidence type="ECO:0000313" key="1">
    <source>
        <dbReference type="EMBL" id="CAD2179714.1"/>
    </source>
</evidence>
<dbReference type="AlphaFoldDB" id="A0A6V7VYH1"/>
<dbReference type="EMBL" id="CAJEWN010000350">
    <property type="protein sequence ID" value="CAD2179714.1"/>
    <property type="molecule type" value="Genomic_DNA"/>
</dbReference>
<reference evidence="1 2" key="1">
    <citation type="submission" date="2020-08" db="EMBL/GenBank/DDBJ databases">
        <authorList>
            <person name="Koutsovoulos G."/>
            <person name="Danchin GJ E."/>
        </authorList>
    </citation>
    <scope>NUCLEOTIDE SEQUENCE [LARGE SCALE GENOMIC DNA]</scope>
</reference>